<sequence length="92" mass="10857">MWMMMVDLGRKLGPVIVDLGRIGRRGSLGVPRVYKFFYEEWVKKEKEKEQYEERRKAMEEAPMAMEAEEEVAEEEEDLERNCYMSDPFSGGV</sequence>
<reference evidence="2 3" key="1">
    <citation type="journal article" date="2011" name="Nat. Genet.">
        <title>The genome of the mesopolyploid crop species Brassica rapa.</title>
        <authorList>
            <consortium name="Brassica rapa Genome Sequencing Project Consortium"/>
            <person name="Wang X."/>
            <person name="Wang H."/>
            <person name="Wang J."/>
            <person name="Sun R."/>
            <person name="Wu J."/>
            <person name="Liu S."/>
            <person name="Bai Y."/>
            <person name="Mun J.H."/>
            <person name="Bancroft I."/>
            <person name="Cheng F."/>
            <person name="Huang S."/>
            <person name="Li X."/>
            <person name="Hua W."/>
            <person name="Wang J."/>
            <person name="Wang X."/>
            <person name="Freeling M."/>
            <person name="Pires J.C."/>
            <person name="Paterson A.H."/>
            <person name="Chalhoub B."/>
            <person name="Wang B."/>
            <person name="Hayward A."/>
            <person name="Sharpe A.G."/>
            <person name="Park B.S."/>
            <person name="Weisshaar B."/>
            <person name="Liu B."/>
            <person name="Li B."/>
            <person name="Liu B."/>
            <person name="Tong C."/>
            <person name="Song C."/>
            <person name="Duran C."/>
            <person name="Peng C."/>
            <person name="Geng C."/>
            <person name="Koh C."/>
            <person name="Lin C."/>
            <person name="Edwards D."/>
            <person name="Mu D."/>
            <person name="Shen D."/>
            <person name="Soumpourou E."/>
            <person name="Li F."/>
            <person name="Fraser F."/>
            <person name="Conant G."/>
            <person name="Lassalle G."/>
            <person name="King G.J."/>
            <person name="Bonnema G."/>
            <person name="Tang H."/>
            <person name="Wang H."/>
            <person name="Belcram H."/>
            <person name="Zhou H."/>
            <person name="Hirakawa H."/>
            <person name="Abe H."/>
            <person name="Guo H."/>
            <person name="Wang H."/>
            <person name="Jin H."/>
            <person name="Parkin I.A."/>
            <person name="Batley J."/>
            <person name="Kim J.S."/>
            <person name="Just J."/>
            <person name="Li J."/>
            <person name="Xu J."/>
            <person name="Deng J."/>
            <person name="Kim J.A."/>
            <person name="Li J."/>
            <person name="Yu J."/>
            <person name="Meng J."/>
            <person name="Wang J."/>
            <person name="Min J."/>
            <person name="Poulain J."/>
            <person name="Wang J."/>
            <person name="Hatakeyama K."/>
            <person name="Wu K."/>
            <person name="Wang L."/>
            <person name="Fang L."/>
            <person name="Trick M."/>
            <person name="Links M.G."/>
            <person name="Zhao M."/>
            <person name="Jin M."/>
            <person name="Ramchiary N."/>
            <person name="Drou N."/>
            <person name="Berkman P.J."/>
            <person name="Cai Q."/>
            <person name="Huang Q."/>
            <person name="Li R."/>
            <person name="Tabata S."/>
            <person name="Cheng S."/>
            <person name="Zhang S."/>
            <person name="Zhang S."/>
            <person name="Huang S."/>
            <person name="Sato S."/>
            <person name="Sun S."/>
            <person name="Kwon S.J."/>
            <person name="Choi S.R."/>
            <person name="Lee T.H."/>
            <person name="Fan W."/>
            <person name="Zhao X."/>
            <person name="Tan X."/>
            <person name="Xu X."/>
            <person name="Wang Y."/>
            <person name="Qiu Y."/>
            <person name="Yin Y."/>
            <person name="Li Y."/>
            <person name="Du Y."/>
            <person name="Liao Y."/>
            <person name="Lim Y."/>
            <person name="Narusaka Y."/>
            <person name="Wang Y."/>
            <person name="Wang Z."/>
            <person name="Li Z."/>
            <person name="Wang Z."/>
            <person name="Xiong Z."/>
            <person name="Zhang Z."/>
        </authorList>
    </citation>
    <scope>NUCLEOTIDE SEQUENCE [LARGE SCALE GENOMIC DNA]</scope>
    <source>
        <strain evidence="2 3">cv. Chiifu-401-42</strain>
    </source>
</reference>
<keyword evidence="3" id="KW-1185">Reference proteome</keyword>
<reference evidence="2 3" key="2">
    <citation type="journal article" date="2018" name="Hortic Res">
        <title>Improved Brassica rapa reference genome by single-molecule sequencing and chromosome conformation capture technologies.</title>
        <authorList>
            <person name="Zhang L."/>
            <person name="Cai X."/>
            <person name="Wu J."/>
            <person name="Liu M."/>
            <person name="Grob S."/>
            <person name="Cheng F."/>
            <person name="Liang J."/>
            <person name="Cai C."/>
            <person name="Liu Z."/>
            <person name="Liu B."/>
            <person name="Wang F."/>
            <person name="Li S."/>
            <person name="Liu F."/>
            <person name="Li X."/>
            <person name="Cheng L."/>
            <person name="Yang W."/>
            <person name="Li M.H."/>
            <person name="Grossniklaus U."/>
            <person name="Zheng H."/>
            <person name="Wang X."/>
        </authorList>
    </citation>
    <scope>NUCLEOTIDE SEQUENCE [LARGE SCALE GENOMIC DNA]</scope>
    <source>
        <strain evidence="2 3">cv. Chiifu-401-42</strain>
    </source>
</reference>
<feature type="compositionally biased region" description="Acidic residues" evidence="1">
    <location>
        <begin position="66"/>
        <end position="78"/>
    </location>
</feature>
<evidence type="ECO:0000313" key="3">
    <source>
        <dbReference type="Proteomes" id="UP000011750"/>
    </source>
</evidence>
<evidence type="ECO:0000256" key="1">
    <source>
        <dbReference type="SAM" id="MobiDB-lite"/>
    </source>
</evidence>
<dbReference type="OMA" id="EAPMAME"/>
<reference evidence="2" key="3">
    <citation type="submission" date="2023-03" db="UniProtKB">
        <authorList>
            <consortium name="EnsemblPlants"/>
        </authorList>
    </citation>
    <scope>IDENTIFICATION</scope>
    <source>
        <strain evidence="2">cv. Chiifu-401-42</strain>
    </source>
</reference>
<feature type="region of interest" description="Disordered" evidence="1">
    <location>
        <begin position="54"/>
        <end position="92"/>
    </location>
</feature>
<dbReference type="InParanoid" id="M4EQP9"/>
<dbReference type="AlphaFoldDB" id="M4EQP9"/>
<dbReference type="Gramene" id="Bra031122.1">
    <property type="protein sequence ID" value="Bra031122.1-P"/>
    <property type="gene ID" value="Bra031122"/>
</dbReference>
<accession>M4EQP9</accession>
<organism evidence="2 3">
    <name type="scientific">Brassica campestris</name>
    <name type="common">Field mustard</name>
    <dbReference type="NCBI Taxonomy" id="3711"/>
    <lineage>
        <taxon>Eukaryota</taxon>
        <taxon>Viridiplantae</taxon>
        <taxon>Streptophyta</taxon>
        <taxon>Embryophyta</taxon>
        <taxon>Tracheophyta</taxon>
        <taxon>Spermatophyta</taxon>
        <taxon>Magnoliopsida</taxon>
        <taxon>eudicotyledons</taxon>
        <taxon>Gunneridae</taxon>
        <taxon>Pentapetalae</taxon>
        <taxon>rosids</taxon>
        <taxon>malvids</taxon>
        <taxon>Brassicales</taxon>
        <taxon>Brassicaceae</taxon>
        <taxon>Brassiceae</taxon>
        <taxon>Brassica</taxon>
    </lineage>
</organism>
<name>M4EQP9_BRACM</name>
<protein>
    <submittedName>
        <fullName evidence="2">Uncharacterized protein</fullName>
    </submittedName>
</protein>
<dbReference type="Proteomes" id="UP000011750">
    <property type="component" value="Chromosome A09"/>
</dbReference>
<evidence type="ECO:0000313" key="2">
    <source>
        <dbReference type="EnsemblPlants" id="Bra031122.1-P"/>
    </source>
</evidence>
<dbReference type="HOGENOM" id="CLU_2416394_0_0_1"/>
<dbReference type="EnsemblPlants" id="Bra031122.1">
    <property type="protein sequence ID" value="Bra031122.1-P"/>
    <property type="gene ID" value="Bra031122"/>
</dbReference>
<proteinExistence type="predicted"/>